<evidence type="ECO:0000256" key="3">
    <source>
        <dbReference type="ARBA" id="ARBA00022729"/>
    </source>
</evidence>
<dbReference type="FunFam" id="3.80.10.10:FF:000400">
    <property type="entry name" value="Nuclear pore complex protein NUP107"/>
    <property type="match status" value="1"/>
</dbReference>
<dbReference type="Proteomes" id="UP000018208">
    <property type="component" value="Unassembled WGS sequence"/>
</dbReference>
<reference evidence="6 7" key="1">
    <citation type="journal article" date="2014" name="PLoS Genet.">
        <title>The Genome of Spironucleus salmonicida Highlights a Fish Pathogen Adapted to Fluctuating Environments.</title>
        <authorList>
            <person name="Xu F."/>
            <person name="Jerlstrom-Hultqvist J."/>
            <person name="Einarsson E."/>
            <person name="Astvaldsson A."/>
            <person name="Svard S.G."/>
            <person name="Andersson J.O."/>
        </authorList>
    </citation>
    <scope>NUCLEOTIDE SEQUENCE</scope>
    <source>
        <strain evidence="7">ATCC 50377</strain>
    </source>
</reference>
<protein>
    <submittedName>
        <fullName evidence="6">Cyst wall protein</fullName>
    </submittedName>
</protein>
<evidence type="ECO:0000313" key="8">
    <source>
        <dbReference type="Proteomes" id="UP000018208"/>
    </source>
</evidence>
<dbReference type="PANTHER" id="PTHR48059">
    <property type="entry name" value="POLYGALACTURONASE INHIBITOR 1"/>
    <property type="match status" value="1"/>
</dbReference>
<evidence type="ECO:0000313" key="7">
    <source>
        <dbReference type="EMBL" id="KAH0577762.1"/>
    </source>
</evidence>
<name>V6LH81_9EUKA</name>
<evidence type="ECO:0000256" key="1">
    <source>
        <dbReference type="ARBA" id="ARBA00004196"/>
    </source>
</evidence>
<organism evidence="6">
    <name type="scientific">Spironucleus salmonicida</name>
    <dbReference type="NCBI Taxonomy" id="348837"/>
    <lineage>
        <taxon>Eukaryota</taxon>
        <taxon>Metamonada</taxon>
        <taxon>Diplomonadida</taxon>
        <taxon>Hexamitidae</taxon>
        <taxon>Hexamitinae</taxon>
        <taxon>Spironucleus</taxon>
    </lineage>
</organism>
<keyword evidence="3" id="KW-0732">Signal</keyword>
<reference evidence="7" key="2">
    <citation type="submission" date="2020-12" db="EMBL/GenBank/DDBJ databases">
        <title>New Spironucleus salmonicida genome in near-complete chromosomes.</title>
        <authorList>
            <person name="Xu F."/>
            <person name="Kurt Z."/>
            <person name="Jimenez-Gonzalez A."/>
            <person name="Astvaldsson A."/>
            <person name="Andersson J.O."/>
            <person name="Svard S.G."/>
        </authorList>
    </citation>
    <scope>NUCLEOTIDE SEQUENCE</scope>
    <source>
        <strain evidence="7">ATCC 50377</strain>
    </source>
</reference>
<keyword evidence="4" id="KW-0677">Repeat</keyword>
<dbReference type="VEuPathDB" id="GiardiaDB:SS50377_21116"/>
<dbReference type="EMBL" id="KI546130">
    <property type="protein sequence ID" value="EST43897.1"/>
    <property type="molecule type" value="Genomic_DNA"/>
</dbReference>
<dbReference type="AlphaFoldDB" id="V6LH81"/>
<dbReference type="OrthoDB" id="1706439at2759"/>
<dbReference type="InterPro" id="IPR032675">
    <property type="entry name" value="LRR_dom_sf"/>
</dbReference>
<dbReference type="GO" id="GO:0016020">
    <property type="term" value="C:membrane"/>
    <property type="evidence" value="ECO:0007669"/>
    <property type="project" value="UniProtKB-SubCell"/>
</dbReference>
<evidence type="ECO:0000256" key="2">
    <source>
        <dbReference type="ARBA" id="ARBA00004370"/>
    </source>
</evidence>
<gene>
    <name evidence="6" type="ORF">SS50377_16197</name>
    <name evidence="7" type="ORF">SS50377_21116</name>
</gene>
<accession>V6LH81</accession>
<comment type="subcellular location">
    <subcellularLocation>
        <location evidence="1">Cell envelope</location>
    </subcellularLocation>
    <subcellularLocation>
        <location evidence="2">Membrane</location>
    </subcellularLocation>
</comment>
<dbReference type="Gene3D" id="3.80.10.10">
    <property type="entry name" value="Ribonuclease Inhibitor"/>
    <property type="match status" value="1"/>
</dbReference>
<evidence type="ECO:0000313" key="6">
    <source>
        <dbReference type="EMBL" id="EST43897.1"/>
    </source>
</evidence>
<dbReference type="SUPFAM" id="SSF52058">
    <property type="entry name" value="L domain-like"/>
    <property type="match status" value="1"/>
</dbReference>
<dbReference type="Pfam" id="PF00560">
    <property type="entry name" value="LRR_1"/>
    <property type="match status" value="2"/>
</dbReference>
<dbReference type="InterPro" id="IPR001611">
    <property type="entry name" value="Leu-rich_rpt"/>
</dbReference>
<keyword evidence="8" id="KW-1185">Reference proteome</keyword>
<dbReference type="PANTHER" id="PTHR48059:SF12">
    <property type="entry name" value="POLYGALACTURONASE INHIBITOR 1-LIKE"/>
    <property type="match status" value="1"/>
</dbReference>
<sequence length="218" mass="24423">MFILATQACVLSQREALLKIYEETGGKEWEGAALWNTFAPICQWEGITCRSGVIEYIMLGGFGLTGQLPEIFGCFPQLKQLNLEKNYLNGPIPETLGQLKHLQYFEATGAGFTGQIPETLYTLQFLQYLQLGENALTGQISKSIIKMRTLRQIDVHCNDLSGKIPDELEQLPGLKEANFNCNVGIDCETGLAVRVNFYFLCQQDMCYCESNVPIPDTF</sequence>
<dbReference type="InterPro" id="IPR051848">
    <property type="entry name" value="PGIP"/>
</dbReference>
<proteinExistence type="predicted"/>
<keyword evidence="5" id="KW-0472">Membrane</keyword>
<dbReference type="EMBL" id="AUWU02000001">
    <property type="protein sequence ID" value="KAH0577762.1"/>
    <property type="molecule type" value="Genomic_DNA"/>
</dbReference>
<evidence type="ECO:0000256" key="5">
    <source>
        <dbReference type="ARBA" id="ARBA00023136"/>
    </source>
</evidence>
<evidence type="ECO:0000256" key="4">
    <source>
        <dbReference type="ARBA" id="ARBA00022737"/>
    </source>
</evidence>